<gene>
    <name evidence="1" type="ORF">MW290_30240</name>
</gene>
<dbReference type="PROSITE" id="PS51257">
    <property type="entry name" value="PROKAR_LIPOPROTEIN"/>
    <property type="match status" value="1"/>
</dbReference>
<sequence>MREAMKRVRWRTGGRIIGAALLVLAVSGCAVVQLAYNQAPAWTSWWINGYADLDDEQGPRTREAIDAFFRWHRSTQLPEYAAMLTRMQAQAQDNTSAAALCRWEPELRQKAEVALMQMVVPAAELAVTLTPQQLRHIEKRYERNNKEFREEYLQPDPKERREELLDKTVERLEKLYGRLEAPQRERVAQALLASPFDPEQWNQERLARQRDTLQTLRSLKVDGRAVPAAQAQAAVRDLMGRWLHSPRPAYEAYQRRLVDYNCAWMAELHNTTTPAQRKAARDKLRSWADDARALAGASG</sequence>
<evidence type="ECO:0000313" key="1">
    <source>
        <dbReference type="EMBL" id="URI09827.1"/>
    </source>
</evidence>
<dbReference type="EMBL" id="CP097636">
    <property type="protein sequence ID" value="URI09827.1"/>
    <property type="molecule type" value="Genomic_DNA"/>
</dbReference>
<keyword evidence="1" id="KW-0449">Lipoprotein</keyword>
<dbReference type="Pfam" id="PF19795">
    <property type="entry name" value="DUF6279"/>
    <property type="match status" value="1"/>
</dbReference>
<accession>A0ABY4SCJ9</accession>
<name>A0ABY4SCJ9_AQUTE</name>
<evidence type="ECO:0000313" key="2">
    <source>
        <dbReference type="Proteomes" id="UP001056201"/>
    </source>
</evidence>
<keyword evidence="2" id="KW-1185">Reference proteome</keyword>
<protein>
    <submittedName>
        <fullName evidence="1">DUF6279 family lipoprotein</fullName>
    </submittedName>
</protein>
<organism evidence="1 2">
    <name type="scientific">Aquincola tertiaricarbonis</name>
    <dbReference type="NCBI Taxonomy" id="391953"/>
    <lineage>
        <taxon>Bacteria</taxon>
        <taxon>Pseudomonadati</taxon>
        <taxon>Pseudomonadota</taxon>
        <taxon>Betaproteobacteria</taxon>
        <taxon>Burkholderiales</taxon>
        <taxon>Sphaerotilaceae</taxon>
        <taxon>Aquincola</taxon>
    </lineage>
</organism>
<dbReference type="RefSeq" id="WP_250198050.1">
    <property type="nucleotide sequence ID" value="NZ_CP097636.1"/>
</dbReference>
<proteinExistence type="predicted"/>
<reference evidence="1" key="1">
    <citation type="submission" date="2022-05" db="EMBL/GenBank/DDBJ databases">
        <title>An RpoN-dependent PEP-CTERM gene is involved in floc formation of an Aquincola tertiaricarbonis strain.</title>
        <authorList>
            <person name="Qiu D."/>
            <person name="Xia M."/>
        </authorList>
    </citation>
    <scope>NUCLEOTIDE SEQUENCE</scope>
    <source>
        <strain evidence="1">RN12</strain>
    </source>
</reference>
<dbReference type="Proteomes" id="UP001056201">
    <property type="component" value="Chromosome 2"/>
</dbReference>